<reference evidence="1" key="1">
    <citation type="submission" date="2023-10" db="EMBL/GenBank/DDBJ databases">
        <authorList>
            <person name="Chen Y."/>
            <person name="Shah S."/>
            <person name="Dougan E. K."/>
            <person name="Thang M."/>
            <person name="Chan C."/>
        </authorList>
    </citation>
    <scope>NUCLEOTIDE SEQUENCE [LARGE SCALE GENOMIC DNA]</scope>
</reference>
<accession>A0ABN9X065</accession>
<protein>
    <submittedName>
        <fullName evidence="1">Uncharacterized protein</fullName>
    </submittedName>
</protein>
<organism evidence="1 2">
    <name type="scientific">Prorocentrum cordatum</name>
    <dbReference type="NCBI Taxonomy" id="2364126"/>
    <lineage>
        <taxon>Eukaryota</taxon>
        <taxon>Sar</taxon>
        <taxon>Alveolata</taxon>
        <taxon>Dinophyceae</taxon>
        <taxon>Prorocentrales</taxon>
        <taxon>Prorocentraceae</taxon>
        <taxon>Prorocentrum</taxon>
    </lineage>
</organism>
<feature type="non-terminal residue" evidence="1">
    <location>
        <position position="1"/>
    </location>
</feature>
<name>A0ABN9X065_9DINO</name>
<dbReference type="Proteomes" id="UP001189429">
    <property type="component" value="Unassembled WGS sequence"/>
</dbReference>
<evidence type="ECO:0000313" key="1">
    <source>
        <dbReference type="EMBL" id="CAK0891087.1"/>
    </source>
</evidence>
<evidence type="ECO:0000313" key="2">
    <source>
        <dbReference type="Proteomes" id="UP001189429"/>
    </source>
</evidence>
<comment type="caution">
    <text evidence="1">The sequence shown here is derived from an EMBL/GenBank/DDBJ whole genome shotgun (WGS) entry which is preliminary data.</text>
</comment>
<keyword evidence="2" id="KW-1185">Reference proteome</keyword>
<gene>
    <name evidence="1" type="ORF">PCOR1329_LOCUS71130</name>
</gene>
<dbReference type="EMBL" id="CAUYUJ010019426">
    <property type="protein sequence ID" value="CAK0891087.1"/>
    <property type="molecule type" value="Genomic_DNA"/>
</dbReference>
<sequence length="128" mass="13617">PEARSRRTPTRRRACPRTGGGGCCCGSLLGERIPPDLGFLGASFYALLAAISVHEALPSVAERALYDLLAALLLRAVYRADVQRGVLTSDEIASARLDRLVQDPGTAQRFGVSAAEVETLDAILRPLA</sequence>
<proteinExistence type="predicted"/>